<dbReference type="PANTHER" id="PTHR15874">
    <property type="entry name" value="NUCLEOLAR AND SPINDLE-ASSOCIATED PROTEIN 1"/>
    <property type="match status" value="1"/>
</dbReference>
<protein>
    <submittedName>
        <fullName evidence="13">Nucleolar and spindle-associated protein 1</fullName>
    </submittedName>
</protein>
<dbReference type="InterPro" id="IPR026756">
    <property type="entry name" value="NuSAP"/>
</dbReference>
<evidence type="ECO:0000256" key="6">
    <source>
        <dbReference type="ARBA" id="ARBA00022701"/>
    </source>
</evidence>
<feature type="region of interest" description="Disordered" evidence="12">
    <location>
        <begin position="383"/>
        <end position="518"/>
    </location>
</feature>
<feature type="region of interest" description="Disordered" evidence="12">
    <location>
        <begin position="338"/>
        <end position="371"/>
    </location>
</feature>
<dbReference type="Bgee" id="ENSXETG00000027499">
    <property type="expression patterns" value="Expressed in testis and 11 other cell types or tissues"/>
</dbReference>
<evidence type="ECO:0000313" key="13">
    <source>
        <dbReference type="Ensembl" id="ENSXETP00000098089"/>
    </source>
</evidence>
<feature type="compositionally biased region" description="Basic and acidic residues" evidence="12">
    <location>
        <begin position="341"/>
        <end position="350"/>
    </location>
</feature>
<dbReference type="GO" id="GO:0000281">
    <property type="term" value="P:mitotic cytokinesis"/>
    <property type="evidence" value="ECO:0007669"/>
    <property type="project" value="InterPro"/>
</dbReference>
<organism evidence="13">
    <name type="scientific">Xenopus tropicalis</name>
    <name type="common">Western clawed frog</name>
    <name type="synonym">Silurana tropicalis</name>
    <dbReference type="NCBI Taxonomy" id="8364"/>
    <lineage>
        <taxon>Eukaryota</taxon>
        <taxon>Metazoa</taxon>
        <taxon>Chordata</taxon>
        <taxon>Craniata</taxon>
        <taxon>Vertebrata</taxon>
        <taxon>Euteleostomi</taxon>
        <taxon>Amphibia</taxon>
        <taxon>Batrachia</taxon>
        <taxon>Anura</taxon>
        <taxon>Pipoidea</taxon>
        <taxon>Pipidae</taxon>
        <taxon>Xenopodinae</taxon>
        <taxon>Xenopus</taxon>
        <taxon>Silurana</taxon>
    </lineage>
</organism>
<dbReference type="GO" id="GO:0001755">
    <property type="term" value="P:neural crest cell migration"/>
    <property type="evidence" value="ECO:0007669"/>
    <property type="project" value="Ensembl"/>
</dbReference>
<evidence type="ECO:0000256" key="9">
    <source>
        <dbReference type="ARBA" id="ARBA00023212"/>
    </source>
</evidence>
<keyword evidence="9" id="KW-0206">Cytoskeleton</keyword>
<feature type="compositionally biased region" description="Polar residues" evidence="12">
    <location>
        <begin position="398"/>
        <end position="410"/>
    </location>
</feature>
<feature type="compositionally biased region" description="Polar residues" evidence="12">
    <location>
        <begin position="470"/>
        <end position="487"/>
    </location>
</feature>
<dbReference type="Pfam" id="PF16006">
    <property type="entry name" value="NUSAP"/>
    <property type="match status" value="1"/>
</dbReference>
<evidence type="ECO:0000256" key="2">
    <source>
        <dbReference type="ARBA" id="ARBA00004186"/>
    </source>
</evidence>
<evidence type="ECO:0000256" key="8">
    <source>
        <dbReference type="ARBA" id="ARBA00023125"/>
    </source>
</evidence>
<evidence type="ECO:0000256" key="12">
    <source>
        <dbReference type="SAM" id="MobiDB-lite"/>
    </source>
</evidence>
<sequence length="518" mass="57937">MLGNIWSPCIHRNRNVVTMEAPTLSQLEGLRYSELQKLAKTAGLKANLKADKLLKVLKAHFYPESKNETLDSDGSSSLTDTDELNSSQEKEEPVSVSFVTHRRGRGRKPIRNQDIPKDEFLTVSAGVGTENMASSIDRTQQQNCTESKKEETTSPIIDNKHRKRSRSEDISKQNNLESTGKTEKRQKKASNVTSVASTGKIPRLAGRLSKPGSKPSTPNFKKLHEAHFKKMESIDKYMERKQKRLDAVSSSIQEVKMLTKKSNLLKSVEKTPVSDIKKPVKSRLSLLSPLPRTTGASPSRTPLSQRRSCRSSTASKSILVDRSGFKPSVFSSSKMNVRFSEATKDNEHKRSLIKTPARKSSSFLAVTPESEPRRILPSVRKTELLPAPEKADKPDVNITLNTTTQPSPATGMSACKAITPFKFTAQNTETPNTKKKGKFDLQASLSRQLGYQPHKGKLKPWGESKENKPDPNSNVSVLKNNYKQPHLQTREDRRNQHVQNRKNKRDQALGTRRGVPVK</sequence>
<evidence type="ECO:0000256" key="5">
    <source>
        <dbReference type="ARBA" id="ARBA00022618"/>
    </source>
</evidence>
<feature type="compositionally biased region" description="Polar residues" evidence="12">
    <location>
        <begin position="132"/>
        <end position="145"/>
    </location>
</feature>
<reference evidence="13" key="2">
    <citation type="submission" date="2020-05" db="UniProtKB">
        <authorList>
            <consortium name="Ensembl"/>
        </authorList>
    </citation>
    <scope>IDENTIFICATION</scope>
</reference>
<feature type="compositionally biased region" description="Basic and acidic residues" evidence="12">
    <location>
        <begin position="460"/>
        <end position="469"/>
    </location>
</feature>
<feature type="region of interest" description="Disordered" evidence="12">
    <location>
        <begin position="66"/>
        <end position="117"/>
    </location>
</feature>
<evidence type="ECO:0000256" key="1">
    <source>
        <dbReference type="ARBA" id="ARBA00004123"/>
    </source>
</evidence>
<accession>A0A6I8SXC5</accession>
<dbReference type="GeneTree" id="ENSGT00390000006370"/>
<dbReference type="PANTHER" id="PTHR15874:SF1">
    <property type="entry name" value="NUCLEOLAR AND SPINDLE-ASSOCIATED PROTEIN 1"/>
    <property type="match status" value="1"/>
</dbReference>
<evidence type="ECO:0000256" key="11">
    <source>
        <dbReference type="ARBA" id="ARBA00023306"/>
    </source>
</evidence>
<dbReference type="GO" id="GO:0005819">
    <property type="term" value="C:spindle"/>
    <property type="evidence" value="ECO:0007669"/>
    <property type="project" value="UniProtKB-SubCell"/>
</dbReference>
<dbReference type="Xenbase" id="XB-GENE-479486">
    <property type="gene designation" value="nusap1"/>
</dbReference>
<dbReference type="FunCoup" id="A0A6I8SXC5">
    <property type="interactions" value="827"/>
</dbReference>
<evidence type="ECO:0000256" key="4">
    <source>
        <dbReference type="ARBA" id="ARBA00022490"/>
    </source>
</evidence>
<feature type="region of interest" description="Disordered" evidence="12">
    <location>
        <begin position="132"/>
        <end position="221"/>
    </location>
</feature>
<keyword evidence="7" id="KW-0498">Mitosis</keyword>
<feature type="region of interest" description="Disordered" evidence="12">
    <location>
        <begin position="286"/>
        <end position="316"/>
    </location>
</feature>
<dbReference type="GO" id="GO:0005634">
    <property type="term" value="C:nucleus"/>
    <property type="evidence" value="ECO:0007669"/>
    <property type="project" value="UniProtKB-SubCell"/>
</dbReference>
<dbReference type="AlphaFoldDB" id="A0A6I8SXC5"/>
<keyword evidence="4" id="KW-0963">Cytoplasm</keyword>
<feature type="compositionally biased region" description="Basic residues" evidence="12">
    <location>
        <begin position="100"/>
        <end position="110"/>
    </location>
</feature>
<reference evidence="13" key="1">
    <citation type="journal article" date="2010" name="Science">
        <title>The genome of the Western clawed frog Xenopus tropicalis.</title>
        <authorList>
            <person name="Hellsten U."/>
            <person name="Harland R.M."/>
            <person name="Gilchrist M.J."/>
            <person name="Hendrix D."/>
            <person name="Jurka J."/>
            <person name="Kapitonov V."/>
            <person name="Ovcharenko I."/>
            <person name="Putnam N.H."/>
            <person name="Shu S."/>
            <person name="Taher L."/>
            <person name="Blitz I.L."/>
            <person name="Blumberg B."/>
            <person name="Dichmann D.S."/>
            <person name="Dubchak I."/>
            <person name="Amaya E."/>
            <person name="Detter J.C."/>
            <person name="Fletcher R."/>
            <person name="Gerhard D.S."/>
            <person name="Goodstein D."/>
            <person name="Graves T."/>
            <person name="Grigoriev I.V."/>
            <person name="Grimwood J."/>
            <person name="Kawashima T."/>
            <person name="Lindquist E."/>
            <person name="Lucas S.M."/>
            <person name="Mead P.E."/>
            <person name="Mitros T."/>
            <person name="Ogino H."/>
            <person name="Ohta Y."/>
            <person name="Poliakov A.V."/>
            <person name="Pollet N."/>
            <person name="Robert J."/>
            <person name="Salamov A."/>
            <person name="Sater A.K."/>
            <person name="Schmutz J."/>
            <person name="Terry A."/>
            <person name="Vize P.D."/>
            <person name="Warren W.C."/>
            <person name="Wells D."/>
            <person name="Wills A."/>
            <person name="Wilson R.K."/>
            <person name="Zimmerman L.B."/>
            <person name="Zorn A.M."/>
            <person name="Grainger R."/>
            <person name="Grammer T."/>
            <person name="Khokha M.K."/>
            <person name="Richardson P.M."/>
            <person name="Rokhsar D.S."/>
        </authorList>
    </citation>
    <scope>NUCLEOTIDE SEQUENCE [LARGE SCALE GENOMIC DNA]</scope>
    <source>
        <strain evidence="13">Nigerian</strain>
    </source>
</reference>
<dbReference type="GO" id="GO:0040001">
    <property type="term" value="P:establishment of mitotic spindle localization"/>
    <property type="evidence" value="ECO:0007669"/>
    <property type="project" value="InterPro"/>
</dbReference>
<name>A0A6I8SXC5_XENTR</name>
<proteinExistence type="inferred from homology"/>
<comment type="similarity">
    <text evidence="3">Belongs to the NUSAP family.</text>
</comment>
<evidence type="ECO:0000256" key="10">
    <source>
        <dbReference type="ARBA" id="ARBA00023242"/>
    </source>
</evidence>
<keyword evidence="6" id="KW-0493">Microtubule</keyword>
<dbReference type="GO" id="GO:0003677">
    <property type="term" value="F:DNA binding"/>
    <property type="evidence" value="ECO:0007669"/>
    <property type="project" value="UniProtKB-KW"/>
</dbReference>
<keyword evidence="11" id="KW-0131">Cell cycle</keyword>
<dbReference type="GO" id="GO:0005874">
    <property type="term" value="C:microtubule"/>
    <property type="evidence" value="ECO:0007669"/>
    <property type="project" value="UniProtKB-KW"/>
</dbReference>
<keyword evidence="8" id="KW-0238">DNA-binding</keyword>
<evidence type="ECO:0000256" key="7">
    <source>
        <dbReference type="ARBA" id="ARBA00022776"/>
    </source>
</evidence>
<evidence type="ECO:0000256" key="3">
    <source>
        <dbReference type="ARBA" id="ARBA00009702"/>
    </source>
</evidence>
<dbReference type="InParanoid" id="A0A6I8SXC5"/>
<comment type="subcellular location">
    <subcellularLocation>
        <location evidence="2">Cytoplasm</location>
        <location evidence="2">Cytoskeleton</location>
        <location evidence="2">Spindle</location>
    </subcellularLocation>
    <subcellularLocation>
        <location evidence="1">Nucleus</location>
    </subcellularLocation>
</comment>
<keyword evidence="10" id="KW-0539">Nucleus</keyword>
<feature type="compositionally biased region" description="Polar residues" evidence="12">
    <location>
        <begin position="294"/>
        <end position="316"/>
    </location>
</feature>
<keyword evidence="5" id="KW-0132">Cell division</keyword>
<gene>
    <name evidence="13" type="primary">nusap1</name>
</gene>
<dbReference type="Ensembl" id="ENSXETT00000104516">
    <property type="protein sequence ID" value="ENSXETP00000098089"/>
    <property type="gene ID" value="ENSXETG00000027499"/>
</dbReference>